<dbReference type="SUPFAM" id="SSF46689">
    <property type="entry name" value="Homeodomain-like"/>
    <property type="match status" value="1"/>
</dbReference>
<dbReference type="FunFam" id="1.10.10.60:FF:000403">
    <property type="entry name" value="Transcription repressor MYB4"/>
    <property type="match status" value="1"/>
</dbReference>
<evidence type="ECO:0000256" key="1">
    <source>
        <dbReference type="ARBA" id="ARBA00004123"/>
    </source>
</evidence>
<dbReference type="AlphaFoldDB" id="A0AAN9RN99"/>
<feature type="domain" description="Myb-like" evidence="6">
    <location>
        <begin position="8"/>
        <end position="60"/>
    </location>
</feature>
<keyword evidence="4" id="KW-0539">Nucleus</keyword>
<evidence type="ECO:0000259" key="6">
    <source>
        <dbReference type="PROSITE" id="PS50090"/>
    </source>
</evidence>
<evidence type="ECO:0000256" key="5">
    <source>
        <dbReference type="SAM" id="MobiDB-lite"/>
    </source>
</evidence>
<feature type="domain" description="HTH myb-type" evidence="7">
    <location>
        <begin position="65"/>
        <end position="115"/>
    </location>
</feature>
<dbReference type="InterPro" id="IPR017930">
    <property type="entry name" value="Myb_dom"/>
</dbReference>
<dbReference type="Pfam" id="PF00249">
    <property type="entry name" value="Myb_DNA-binding"/>
    <property type="match status" value="2"/>
</dbReference>
<feature type="compositionally biased region" description="Polar residues" evidence="5">
    <location>
        <begin position="129"/>
        <end position="147"/>
    </location>
</feature>
<evidence type="ECO:0000256" key="2">
    <source>
        <dbReference type="ARBA" id="ARBA00022737"/>
    </source>
</evidence>
<evidence type="ECO:0000259" key="7">
    <source>
        <dbReference type="PROSITE" id="PS51294"/>
    </source>
</evidence>
<dbReference type="SMART" id="SM00717">
    <property type="entry name" value="SANT"/>
    <property type="match status" value="2"/>
</dbReference>
<feature type="region of interest" description="Disordered" evidence="5">
    <location>
        <begin position="126"/>
        <end position="149"/>
    </location>
</feature>
<dbReference type="PANTHER" id="PTHR47994:SF5">
    <property type="entry name" value="F14D16.11-RELATED"/>
    <property type="match status" value="1"/>
</dbReference>
<dbReference type="InterPro" id="IPR001005">
    <property type="entry name" value="SANT/Myb"/>
</dbReference>
<evidence type="ECO:0000256" key="4">
    <source>
        <dbReference type="ARBA" id="ARBA00023242"/>
    </source>
</evidence>
<accession>A0AAN9RN99</accession>
<dbReference type="PROSITE" id="PS51294">
    <property type="entry name" value="HTH_MYB"/>
    <property type="match status" value="2"/>
</dbReference>
<keyword evidence="2" id="KW-0677">Repeat</keyword>
<comment type="subcellular location">
    <subcellularLocation>
        <location evidence="1">Nucleus</location>
    </subcellularLocation>
</comment>
<reference evidence="8 9" key="1">
    <citation type="submission" date="2024-01" db="EMBL/GenBank/DDBJ databases">
        <title>The genomes of 5 underutilized Papilionoideae crops provide insights into root nodulation and disease resistanc.</title>
        <authorList>
            <person name="Jiang F."/>
        </authorList>
    </citation>
    <scope>NUCLEOTIDE SEQUENCE [LARGE SCALE GENOMIC DNA]</scope>
    <source>
        <strain evidence="8">JINMINGXINNONG_FW02</strain>
        <tissue evidence="8">Leaves</tissue>
    </source>
</reference>
<dbReference type="Gene3D" id="1.10.10.60">
    <property type="entry name" value="Homeodomain-like"/>
    <property type="match status" value="2"/>
</dbReference>
<dbReference type="EMBL" id="JAYMYR010000003">
    <property type="protein sequence ID" value="KAK7372363.1"/>
    <property type="molecule type" value="Genomic_DNA"/>
</dbReference>
<dbReference type="GO" id="GO:0003677">
    <property type="term" value="F:DNA binding"/>
    <property type="evidence" value="ECO:0007669"/>
    <property type="project" value="UniProtKB-KW"/>
</dbReference>
<proteinExistence type="predicted"/>
<dbReference type="FunFam" id="1.10.10.60:FF:000001">
    <property type="entry name" value="MYB-related transcription factor"/>
    <property type="match status" value="1"/>
</dbReference>
<dbReference type="InterPro" id="IPR009057">
    <property type="entry name" value="Homeodomain-like_sf"/>
</dbReference>
<dbReference type="PROSITE" id="PS50090">
    <property type="entry name" value="MYB_LIKE"/>
    <property type="match status" value="2"/>
</dbReference>
<evidence type="ECO:0000313" key="8">
    <source>
        <dbReference type="EMBL" id="KAK7372363.1"/>
    </source>
</evidence>
<keyword evidence="3" id="KW-0238">DNA-binding</keyword>
<organism evidence="8 9">
    <name type="scientific">Phaseolus coccineus</name>
    <name type="common">Scarlet runner bean</name>
    <name type="synonym">Phaseolus multiflorus</name>
    <dbReference type="NCBI Taxonomy" id="3886"/>
    <lineage>
        <taxon>Eukaryota</taxon>
        <taxon>Viridiplantae</taxon>
        <taxon>Streptophyta</taxon>
        <taxon>Embryophyta</taxon>
        <taxon>Tracheophyta</taxon>
        <taxon>Spermatophyta</taxon>
        <taxon>Magnoliopsida</taxon>
        <taxon>eudicotyledons</taxon>
        <taxon>Gunneridae</taxon>
        <taxon>Pentapetalae</taxon>
        <taxon>rosids</taxon>
        <taxon>fabids</taxon>
        <taxon>Fabales</taxon>
        <taxon>Fabaceae</taxon>
        <taxon>Papilionoideae</taxon>
        <taxon>50 kb inversion clade</taxon>
        <taxon>NPAAA clade</taxon>
        <taxon>indigoferoid/millettioid clade</taxon>
        <taxon>Phaseoleae</taxon>
        <taxon>Phaseolus</taxon>
    </lineage>
</organism>
<protein>
    <submittedName>
        <fullName evidence="8">Uncharacterized protein</fullName>
    </submittedName>
</protein>
<dbReference type="InterPro" id="IPR015495">
    <property type="entry name" value="Myb_TF_plants"/>
</dbReference>
<sequence>MRKPCCDKENINKGAWSKQEDQKLIDYIRVHGEGCWRSIPKAAGLHRCGKSCRLRWLNYLRPDIKRGIFAEDEEDLIIKLHALLGNRWSLIAGRLPGRTDNEVKNYWNSHIRRKLIKMGIDPNNHKPHQSFSLPHSSSAEGASNTESMNKDHRVPIFKSPVAATHRRISFREEESAIISSPTLNLDLTIALPSSMIGALEEKAIQNSESTKTLDMEIDLNC</sequence>
<keyword evidence="9" id="KW-1185">Reference proteome</keyword>
<feature type="domain" description="Myb-like" evidence="6">
    <location>
        <begin position="61"/>
        <end position="111"/>
    </location>
</feature>
<name>A0AAN9RN99_PHACN</name>
<evidence type="ECO:0000256" key="3">
    <source>
        <dbReference type="ARBA" id="ARBA00023125"/>
    </source>
</evidence>
<evidence type="ECO:0000313" key="9">
    <source>
        <dbReference type="Proteomes" id="UP001374584"/>
    </source>
</evidence>
<dbReference type="GO" id="GO:0005634">
    <property type="term" value="C:nucleus"/>
    <property type="evidence" value="ECO:0007669"/>
    <property type="project" value="UniProtKB-SubCell"/>
</dbReference>
<dbReference type="Proteomes" id="UP001374584">
    <property type="component" value="Unassembled WGS sequence"/>
</dbReference>
<dbReference type="PANTHER" id="PTHR47994">
    <property type="entry name" value="F14D16.11-RELATED"/>
    <property type="match status" value="1"/>
</dbReference>
<comment type="caution">
    <text evidence="8">The sequence shown here is derived from an EMBL/GenBank/DDBJ whole genome shotgun (WGS) entry which is preliminary data.</text>
</comment>
<feature type="domain" description="HTH myb-type" evidence="7">
    <location>
        <begin position="8"/>
        <end position="64"/>
    </location>
</feature>
<dbReference type="CDD" id="cd00167">
    <property type="entry name" value="SANT"/>
    <property type="match status" value="2"/>
</dbReference>
<gene>
    <name evidence="8" type="ORF">VNO80_05741</name>
</gene>